<accession>A0ABM7NTU2</accession>
<protein>
    <submittedName>
        <fullName evidence="1">Uncharacterized protein</fullName>
    </submittedName>
</protein>
<keyword evidence="2" id="KW-1185">Reference proteome</keyword>
<reference evidence="1 2" key="1">
    <citation type="submission" date="2021-02" db="EMBL/GenBank/DDBJ databases">
        <title>Cotonvirus japonicus, which uses Golgi apparatus of host cells for its virion factory, phylogenetically links tailed tupanvirus and icosahedral mimivirus.</title>
        <authorList>
            <person name="Takahashi H."/>
            <person name="Fukaya S."/>
            <person name="Song C."/>
            <person name="Murata K."/>
            <person name="Takemura M."/>
        </authorList>
    </citation>
    <scope>NUCLEOTIDE SEQUENCE [LARGE SCALE GENOMIC DNA]</scope>
</reference>
<sequence>MTSSKIISFQVRNYEAFMNHLRNSCQKYYYDFILLSKQENENLYEIVIKFIETQQSSVINDQYINFMEELFNCT</sequence>
<dbReference type="EMBL" id="AP024483">
    <property type="protein sequence ID" value="BCS83590.1"/>
    <property type="molecule type" value="Genomic_DNA"/>
</dbReference>
<evidence type="ECO:0000313" key="2">
    <source>
        <dbReference type="Proteomes" id="UP001321479"/>
    </source>
</evidence>
<dbReference type="GeneID" id="80558795"/>
<evidence type="ECO:0000313" key="1">
    <source>
        <dbReference type="EMBL" id="BCS83590.1"/>
    </source>
</evidence>
<name>A0ABM7NTU2_9VIRU</name>
<organism evidence="1 2">
    <name type="scientific">Cotonvirus japonicus</name>
    <dbReference type="NCBI Taxonomy" id="2811091"/>
    <lineage>
        <taxon>Viruses</taxon>
        <taxon>Varidnaviria</taxon>
        <taxon>Bamfordvirae</taxon>
        <taxon>Nucleocytoviricota</taxon>
        <taxon>Megaviricetes</taxon>
        <taxon>Imitervirales</taxon>
        <taxon>Mimiviridae</taxon>
        <taxon>Megamimivirinae</taxon>
        <taxon>Cotonvirus</taxon>
        <taxon>Cotonvirus japonicum</taxon>
    </lineage>
</organism>
<dbReference type="Proteomes" id="UP001321479">
    <property type="component" value="Segment"/>
</dbReference>
<proteinExistence type="predicted"/>
<dbReference type="RefSeq" id="YP_010842198.1">
    <property type="nucleotide sequence ID" value="NC_079139.1"/>
</dbReference>